<dbReference type="GO" id="GO:0004497">
    <property type="term" value="F:monooxygenase activity"/>
    <property type="evidence" value="ECO:0007669"/>
    <property type="project" value="UniProtKB-KW"/>
</dbReference>
<evidence type="ECO:0008006" key="18">
    <source>
        <dbReference type="Google" id="ProtNLM"/>
    </source>
</evidence>
<dbReference type="PRINTS" id="PR00465">
    <property type="entry name" value="EP450IV"/>
</dbReference>
<evidence type="ECO:0000256" key="2">
    <source>
        <dbReference type="ARBA" id="ARBA00003690"/>
    </source>
</evidence>
<feature type="transmembrane region" description="Helical" evidence="16">
    <location>
        <begin position="6"/>
        <end position="26"/>
    </location>
</feature>
<evidence type="ECO:0000256" key="7">
    <source>
        <dbReference type="ARBA" id="ARBA00022723"/>
    </source>
</evidence>
<comment type="similarity">
    <text evidence="5 15">Belongs to the cytochrome P450 family.</text>
</comment>
<dbReference type="InterPro" id="IPR002403">
    <property type="entry name" value="Cyt_P450_E_grp-IV"/>
</dbReference>
<feature type="transmembrane region" description="Helical" evidence="16">
    <location>
        <begin position="224"/>
        <end position="244"/>
    </location>
</feature>
<dbReference type="PANTHER" id="PTHR24292:SF84">
    <property type="entry name" value="CYTOCHROME P450 28A5-RELATED"/>
    <property type="match status" value="1"/>
</dbReference>
<sequence length="505" mass="58725">MVLLLSWNIDWTIFAILFATCLYIYLTWNFNHWKKREIPYTEPTLFFGSLKNIILGRKSLGEIYTDFYRNSEGHPFGGFFKFRQPSIVLRDPELIKSVIVKDFIHFQYNDFQVAIHADPLFGKNPFCLKGEAWKVTRNQLTPGFTTGRIKAIYPHMREVCEELIEYMDQQVRPGGVNVHALIEKFSINAVTSCAYGLRGEAFNDPNAEFYKIGKSFMQPNFKKWLAHMCIILAPWLASFFKIGMTPIDVRQFFLRILKDTSSYRLMNNIKENDYLQLLIQLKEKYSEANKNTNEIWFNTLTFFTDGYETSANALIYTLYQLALNPHVQEKLRDEITAGLEHTEGEITYEAIQELKYLQMVCEESLRKYPPITYMNRICTKPYDLPTVSGGTYIVEVGMSVVIPTLALHHDPQYYPDPDSFNPDRFSEDNIQTRPKYVYFPFGGGPRICLGMRFGEALMKCGLVAILSSYDVMKMEKTPKALTHDPKAFFFAPNEEIWLDFKKRTS</sequence>
<dbReference type="GO" id="GO:0016705">
    <property type="term" value="F:oxidoreductase activity, acting on paired donors, with incorporation or reduction of molecular oxygen"/>
    <property type="evidence" value="ECO:0007669"/>
    <property type="project" value="InterPro"/>
</dbReference>
<evidence type="ECO:0000256" key="16">
    <source>
        <dbReference type="SAM" id="Phobius"/>
    </source>
</evidence>
<evidence type="ECO:0000256" key="15">
    <source>
        <dbReference type="RuleBase" id="RU000461"/>
    </source>
</evidence>
<keyword evidence="12 15" id="KW-0503">Monooxygenase</keyword>
<keyword evidence="6 14" id="KW-0349">Heme</keyword>
<comment type="function">
    <text evidence="2">May be involved in the metabolism of insect hormones and in the breakdown of synthetic insecticides.</text>
</comment>
<evidence type="ECO:0000256" key="9">
    <source>
        <dbReference type="ARBA" id="ARBA00022848"/>
    </source>
</evidence>
<evidence type="ECO:0000256" key="14">
    <source>
        <dbReference type="PIRSR" id="PIRSR602403-1"/>
    </source>
</evidence>
<dbReference type="Pfam" id="PF00067">
    <property type="entry name" value="p450"/>
    <property type="match status" value="1"/>
</dbReference>
<keyword evidence="8" id="KW-0256">Endoplasmic reticulum</keyword>
<reference evidence="17" key="1">
    <citation type="submission" date="2020-11" db="EMBL/GenBank/DDBJ databases">
        <authorList>
            <person name="Tran Van P."/>
        </authorList>
    </citation>
    <scope>NUCLEOTIDE SEQUENCE</scope>
</reference>
<evidence type="ECO:0000256" key="6">
    <source>
        <dbReference type="ARBA" id="ARBA00022617"/>
    </source>
</evidence>
<evidence type="ECO:0000313" key="17">
    <source>
        <dbReference type="EMBL" id="CAD7462373.1"/>
    </source>
</evidence>
<evidence type="ECO:0000256" key="8">
    <source>
        <dbReference type="ARBA" id="ARBA00022824"/>
    </source>
</evidence>
<comment type="cofactor">
    <cofactor evidence="1 14">
        <name>heme</name>
        <dbReference type="ChEBI" id="CHEBI:30413"/>
    </cofactor>
</comment>
<evidence type="ECO:0000256" key="3">
    <source>
        <dbReference type="ARBA" id="ARBA00004174"/>
    </source>
</evidence>
<evidence type="ECO:0000256" key="11">
    <source>
        <dbReference type="ARBA" id="ARBA00023004"/>
    </source>
</evidence>
<evidence type="ECO:0000256" key="1">
    <source>
        <dbReference type="ARBA" id="ARBA00001971"/>
    </source>
</evidence>
<dbReference type="InterPro" id="IPR036396">
    <property type="entry name" value="Cyt_P450_sf"/>
</dbReference>
<organism evidence="17">
    <name type="scientific">Timema tahoe</name>
    <dbReference type="NCBI Taxonomy" id="61484"/>
    <lineage>
        <taxon>Eukaryota</taxon>
        <taxon>Metazoa</taxon>
        <taxon>Ecdysozoa</taxon>
        <taxon>Arthropoda</taxon>
        <taxon>Hexapoda</taxon>
        <taxon>Insecta</taxon>
        <taxon>Pterygota</taxon>
        <taxon>Neoptera</taxon>
        <taxon>Polyneoptera</taxon>
        <taxon>Phasmatodea</taxon>
        <taxon>Timematodea</taxon>
        <taxon>Timematoidea</taxon>
        <taxon>Timematidae</taxon>
        <taxon>Timema</taxon>
    </lineage>
</organism>
<dbReference type="CDD" id="cd11056">
    <property type="entry name" value="CYP6-like"/>
    <property type="match status" value="1"/>
</dbReference>
<dbReference type="InterPro" id="IPR001128">
    <property type="entry name" value="Cyt_P450"/>
</dbReference>
<dbReference type="InterPro" id="IPR050476">
    <property type="entry name" value="Insect_CytP450_Detox"/>
</dbReference>
<keyword evidence="16" id="KW-0812">Transmembrane</keyword>
<dbReference type="GO" id="GO:0005506">
    <property type="term" value="F:iron ion binding"/>
    <property type="evidence" value="ECO:0007669"/>
    <property type="project" value="InterPro"/>
</dbReference>
<dbReference type="PRINTS" id="PR00385">
    <property type="entry name" value="P450"/>
</dbReference>
<evidence type="ECO:0000256" key="4">
    <source>
        <dbReference type="ARBA" id="ARBA00004406"/>
    </source>
</evidence>
<proteinExistence type="inferred from homology"/>
<name>A0A7R9IPV7_9NEOP</name>
<dbReference type="PANTHER" id="PTHR24292">
    <property type="entry name" value="CYTOCHROME P450"/>
    <property type="match status" value="1"/>
</dbReference>
<dbReference type="EMBL" id="OE005973">
    <property type="protein sequence ID" value="CAD7462373.1"/>
    <property type="molecule type" value="Genomic_DNA"/>
</dbReference>
<dbReference type="Gene3D" id="1.10.630.10">
    <property type="entry name" value="Cytochrome P450"/>
    <property type="match status" value="1"/>
</dbReference>
<evidence type="ECO:0000256" key="12">
    <source>
        <dbReference type="ARBA" id="ARBA00023033"/>
    </source>
</evidence>
<feature type="binding site" description="axial binding residue" evidence="14">
    <location>
        <position position="448"/>
    </location>
    <ligand>
        <name>heme</name>
        <dbReference type="ChEBI" id="CHEBI:30413"/>
    </ligand>
    <ligandPart>
        <name>Fe</name>
        <dbReference type="ChEBI" id="CHEBI:18248"/>
    </ligandPart>
</feature>
<dbReference type="GO" id="GO:0005789">
    <property type="term" value="C:endoplasmic reticulum membrane"/>
    <property type="evidence" value="ECO:0007669"/>
    <property type="project" value="UniProtKB-SubCell"/>
</dbReference>
<comment type="subcellular location">
    <subcellularLocation>
        <location evidence="4">Endoplasmic reticulum membrane</location>
        <topology evidence="4">Peripheral membrane protein</topology>
    </subcellularLocation>
    <subcellularLocation>
        <location evidence="3">Microsome membrane</location>
        <topology evidence="3">Peripheral membrane protein</topology>
    </subcellularLocation>
</comment>
<dbReference type="AlphaFoldDB" id="A0A7R9IPV7"/>
<dbReference type="PROSITE" id="PS00086">
    <property type="entry name" value="CYTOCHROME_P450"/>
    <property type="match status" value="1"/>
</dbReference>
<evidence type="ECO:0000256" key="10">
    <source>
        <dbReference type="ARBA" id="ARBA00023002"/>
    </source>
</evidence>
<gene>
    <name evidence="17" type="ORF">TTEB3V08_LOCUS10266</name>
</gene>
<keyword evidence="16" id="KW-1133">Transmembrane helix</keyword>
<accession>A0A7R9IPV7</accession>
<dbReference type="FunFam" id="1.10.630.10:FF:000042">
    <property type="entry name" value="Cytochrome P450"/>
    <property type="match status" value="1"/>
</dbReference>
<keyword evidence="7 14" id="KW-0479">Metal-binding</keyword>
<dbReference type="SUPFAM" id="SSF48264">
    <property type="entry name" value="Cytochrome P450"/>
    <property type="match status" value="1"/>
</dbReference>
<dbReference type="GO" id="GO:0020037">
    <property type="term" value="F:heme binding"/>
    <property type="evidence" value="ECO:0007669"/>
    <property type="project" value="InterPro"/>
</dbReference>
<evidence type="ECO:0000256" key="5">
    <source>
        <dbReference type="ARBA" id="ARBA00010617"/>
    </source>
</evidence>
<evidence type="ECO:0000256" key="13">
    <source>
        <dbReference type="ARBA" id="ARBA00023136"/>
    </source>
</evidence>
<keyword evidence="13 16" id="KW-0472">Membrane</keyword>
<keyword evidence="11 14" id="KW-0408">Iron</keyword>
<protein>
    <recommendedName>
        <fullName evidence="18">Cytochrome P450</fullName>
    </recommendedName>
</protein>
<keyword evidence="10 15" id="KW-0560">Oxidoreductase</keyword>
<keyword evidence="9" id="KW-0492">Microsome</keyword>
<dbReference type="InterPro" id="IPR017972">
    <property type="entry name" value="Cyt_P450_CS"/>
</dbReference>